<reference evidence="6 7" key="1">
    <citation type="journal article" date="2013" name="Int. J. Syst. Evol. Microbiol.">
        <title>Celerinatantimonas yamalensis sp. nov., a cold-adapted diazotrophic bacterium from a cold permafrost brine.</title>
        <authorList>
            <person name="Shcherbakova V."/>
            <person name="Chuvilskaya N."/>
            <person name="Rivkina E."/>
            <person name="Demidov N."/>
            <person name="Uchaeva V."/>
            <person name="Suetin S."/>
            <person name="Suzina N."/>
            <person name="Gilichinsky D."/>
        </authorList>
    </citation>
    <scope>NUCLEOTIDE SEQUENCE [LARGE SCALE GENOMIC DNA]</scope>
    <source>
        <strain evidence="6 7">C7</strain>
    </source>
</reference>
<gene>
    <name evidence="6" type="ORF">ABUE30_10800</name>
</gene>
<dbReference type="Gene3D" id="1.10.10.60">
    <property type="entry name" value="Homeodomain-like"/>
    <property type="match status" value="1"/>
</dbReference>
<dbReference type="InterPro" id="IPR009057">
    <property type="entry name" value="Homeodomain-like_sf"/>
</dbReference>
<feature type="DNA-binding region" description="H-T-H motif" evidence="4">
    <location>
        <begin position="39"/>
        <end position="58"/>
    </location>
</feature>
<dbReference type="PANTHER" id="PTHR30055">
    <property type="entry name" value="HTH-TYPE TRANSCRIPTIONAL REGULATOR RUTR"/>
    <property type="match status" value="1"/>
</dbReference>
<dbReference type="RefSeq" id="WP_408623777.1">
    <property type="nucleotide sequence ID" value="NZ_JBEQCT010000004.1"/>
</dbReference>
<dbReference type="SUPFAM" id="SSF48498">
    <property type="entry name" value="Tetracyclin repressor-like, C-terminal domain"/>
    <property type="match status" value="1"/>
</dbReference>
<keyword evidence="2 4" id="KW-0238">DNA-binding</keyword>
<dbReference type="InterPro" id="IPR036271">
    <property type="entry name" value="Tet_transcr_reg_TetR-rel_C_sf"/>
</dbReference>
<evidence type="ECO:0000256" key="3">
    <source>
        <dbReference type="ARBA" id="ARBA00023163"/>
    </source>
</evidence>
<evidence type="ECO:0000259" key="5">
    <source>
        <dbReference type="PROSITE" id="PS50977"/>
    </source>
</evidence>
<dbReference type="EMBL" id="JBEQCT010000004">
    <property type="protein sequence ID" value="MFM2485540.1"/>
    <property type="molecule type" value="Genomic_DNA"/>
</dbReference>
<dbReference type="InterPro" id="IPR015292">
    <property type="entry name" value="Tscrpt_reg_YbiH_C"/>
</dbReference>
<dbReference type="InterPro" id="IPR001647">
    <property type="entry name" value="HTH_TetR"/>
</dbReference>
<evidence type="ECO:0000256" key="2">
    <source>
        <dbReference type="ARBA" id="ARBA00023125"/>
    </source>
</evidence>
<dbReference type="Proteomes" id="UP001629953">
    <property type="component" value="Unassembled WGS sequence"/>
</dbReference>
<dbReference type="InterPro" id="IPR050109">
    <property type="entry name" value="HTH-type_TetR-like_transc_reg"/>
</dbReference>
<protein>
    <submittedName>
        <fullName evidence="6">TetR/AcrR family transcriptional regulator</fullName>
    </submittedName>
</protein>
<dbReference type="PRINTS" id="PR00455">
    <property type="entry name" value="HTHTETR"/>
</dbReference>
<keyword evidence="7" id="KW-1185">Reference proteome</keyword>
<evidence type="ECO:0000256" key="1">
    <source>
        <dbReference type="ARBA" id="ARBA00023015"/>
    </source>
</evidence>
<dbReference type="SUPFAM" id="SSF46689">
    <property type="entry name" value="Homeodomain-like"/>
    <property type="match status" value="1"/>
</dbReference>
<dbReference type="PANTHER" id="PTHR30055:SF234">
    <property type="entry name" value="HTH-TYPE TRANSCRIPTIONAL REGULATOR BETI"/>
    <property type="match status" value="1"/>
</dbReference>
<keyword evidence="3" id="KW-0804">Transcription</keyword>
<name>A0ABW9G784_9GAMM</name>
<sequence length="214" mass="24316">MKSDLNAMRRRRPDGDKTRERIIDAAGELFAQYGYQGTTSKAICQRSKVNQAAVNYHFGSRQELYKEILYQAHEALLELDHLDALLDDKCSAPEQLYNFLAEIIPAIMDAKSWQLRVWAREIAVPSEFLSQLVEQQISPKFTRLQGLIADVTGIPLDDSRLLPAMFSTLAPCLMLLVLNRENSMPLSPIFDYDSAELVTYLHRFLLAGLQAIRV</sequence>
<dbReference type="Pfam" id="PF09209">
    <property type="entry name" value="CecR_C"/>
    <property type="match status" value="1"/>
</dbReference>
<dbReference type="Gene3D" id="1.10.357.10">
    <property type="entry name" value="Tetracycline Repressor, domain 2"/>
    <property type="match status" value="1"/>
</dbReference>
<keyword evidence="1" id="KW-0805">Transcription regulation</keyword>
<proteinExistence type="predicted"/>
<evidence type="ECO:0000313" key="6">
    <source>
        <dbReference type="EMBL" id="MFM2485540.1"/>
    </source>
</evidence>
<dbReference type="PROSITE" id="PS50977">
    <property type="entry name" value="HTH_TETR_2"/>
    <property type="match status" value="1"/>
</dbReference>
<feature type="domain" description="HTH tetR-type" evidence="5">
    <location>
        <begin position="16"/>
        <end position="76"/>
    </location>
</feature>
<accession>A0ABW9G784</accession>
<comment type="caution">
    <text evidence="6">The sequence shown here is derived from an EMBL/GenBank/DDBJ whole genome shotgun (WGS) entry which is preliminary data.</text>
</comment>
<evidence type="ECO:0000256" key="4">
    <source>
        <dbReference type="PROSITE-ProRule" id="PRU00335"/>
    </source>
</evidence>
<evidence type="ECO:0000313" key="7">
    <source>
        <dbReference type="Proteomes" id="UP001629953"/>
    </source>
</evidence>
<organism evidence="6 7">
    <name type="scientific">Celerinatantimonas yamalensis</name>
    <dbReference type="NCBI Taxonomy" id="559956"/>
    <lineage>
        <taxon>Bacteria</taxon>
        <taxon>Pseudomonadati</taxon>
        <taxon>Pseudomonadota</taxon>
        <taxon>Gammaproteobacteria</taxon>
        <taxon>Celerinatantimonadaceae</taxon>
        <taxon>Celerinatantimonas</taxon>
    </lineage>
</organism>
<dbReference type="Pfam" id="PF00440">
    <property type="entry name" value="TetR_N"/>
    <property type="match status" value="1"/>
</dbReference>